<dbReference type="OrthoDB" id="7995463at2759"/>
<dbReference type="Gene3D" id="3.10.20.370">
    <property type="match status" value="1"/>
</dbReference>
<keyword evidence="6" id="KW-0695">RNA-directed DNA polymerase</keyword>
<keyword evidence="4" id="KW-0255">Endonuclease</keyword>
<keyword evidence="8" id="KW-1185">Reference proteome</keyword>
<evidence type="ECO:0000256" key="2">
    <source>
        <dbReference type="ARBA" id="ARBA00022695"/>
    </source>
</evidence>
<reference evidence="7" key="1">
    <citation type="submission" date="2020-04" db="EMBL/GenBank/DDBJ databases">
        <authorList>
            <person name="Alioto T."/>
            <person name="Alioto T."/>
            <person name="Gomez Garrido J."/>
        </authorList>
    </citation>
    <scope>NUCLEOTIDE SEQUENCE</scope>
    <source>
        <strain evidence="7">A484AB</strain>
    </source>
</reference>
<dbReference type="Proteomes" id="UP001152795">
    <property type="component" value="Unassembled WGS sequence"/>
</dbReference>
<dbReference type="AlphaFoldDB" id="A0A7D9EAM7"/>
<proteinExistence type="predicted"/>
<dbReference type="GO" id="GO:0003964">
    <property type="term" value="F:RNA-directed DNA polymerase activity"/>
    <property type="evidence" value="ECO:0007669"/>
    <property type="project" value="UniProtKB-KW"/>
</dbReference>
<dbReference type="PANTHER" id="PTHR37984:SF7">
    <property type="entry name" value="INTEGRASE CATALYTIC DOMAIN-CONTAINING PROTEIN"/>
    <property type="match status" value="1"/>
</dbReference>
<keyword evidence="2" id="KW-0548">Nucleotidyltransferase</keyword>
<dbReference type="Pfam" id="PF17917">
    <property type="entry name" value="RT_RNaseH"/>
    <property type="match status" value="1"/>
</dbReference>
<dbReference type="EMBL" id="CACRXK020004697">
    <property type="protein sequence ID" value="CAB4003690.1"/>
    <property type="molecule type" value="Genomic_DNA"/>
</dbReference>
<dbReference type="FunFam" id="3.10.20.370:FF:000001">
    <property type="entry name" value="Retrovirus-related Pol polyprotein from transposon 17.6-like protein"/>
    <property type="match status" value="1"/>
</dbReference>
<dbReference type="PANTHER" id="PTHR37984">
    <property type="entry name" value="PROTEIN CBG26694"/>
    <property type="match status" value="1"/>
</dbReference>
<evidence type="ECO:0000256" key="1">
    <source>
        <dbReference type="ARBA" id="ARBA00022679"/>
    </source>
</evidence>
<evidence type="ECO:0000313" key="7">
    <source>
        <dbReference type="EMBL" id="CAB4003690.1"/>
    </source>
</evidence>
<name>A0A7D9EAM7_PARCT</name>
<organism evidence="7 8">
    <name type="scientific">Paramuricea clavata</name>
    <name type="common">Red gorgonian</name>
    <name type="synonym">Violescent sea-whip</name>
    <dbReference type="NCBI Taxonomy" id="317549"/>
    <lineage>
        <taxon>Eukaryota</taxon>
        <taxon>Metazoa</taxon>
        <taxon>Cnidaria</taxon>
        <taxon>Anthozoa</taxon>
        <taxon>Octocorallia</taxon>
        <taxon>Malacalcyonacea</taxon>
        <taxon>Plexauridae</taxon>
        <taxon>Paramuricea</taxon>
    </lineage>
</organism>
<evidence type="ECO:0000256" key="6">
    <source>
        <dbReference type="ARBA" id="ARBA00022918"/>
    </source>
</evidence>
<evidence type="ECO:0000256" key="4">
    <source>
        <dbReference type="ARBA" id="ARBA00022759"/>
    </source>
</evidence>
<dbReference type="InterPro" id="IPR050951">
    <property type="entry name" value="Retrovirus_Pol_polyprotein"/>
</dbReference>
<evidence type="ECO:0000256" key="5">
    <source>
        <dbReference type="ARBA" id="ARBA00022801"/>
    </source>
</evidence>
<keyword evidence="3" id="KW-0540">Nuclease</keyword>
<dbReference type="CDD" id="cd09274">
    <property type="entry name" value="RNase_HI_RT_Ty3"/>
    <property type="match status" value="1"/>
</dbReference>
<dbReference type="GO" id="GO:0016787">
    <property type="term" value="F:hydrolase activity"/>
    <property type="evidence" value="ECO:0007669"/>
    <property type="project" value="UniProtKB-KW"/>
</dbReference>
<sequence length="169" mass="18915">MQKELDTIKRDIANVVKLIHYDRTKPVVIESDASPKGLGAVLIQDGKPVRFLSKALTSAETNYSNIERELLAILFACEKLHTYTFGREIIVHTDHKPLQSIFQKPISLAPSRLQRMLLRLSIYNVQVKYVGSKSVLLADTLSRLVDPSKAKEIPGLDINIAQVIKVEPA</sequence>
<comment type="caution">
    <text evidence="7">The sequence shown here is derived from an EMBL/GenBank/DDBJ whole genome shotgun (WGS) entry which is preliminary data.</text>
</comment>
<dbReference type="InterPro" id="IPR041373">
    <property type="entry name" value="RT_RNaseH"/>
</dbReference>
<evidence type="ECO:0000313" key="8">
    <source>
        <dbReference type="Proteomes" id="UP001152795"/>
    </source>
</evidence>
<dbReference type="GO" id="GO:0004519">
    <property type="term" value="F:endonuclease activity"/>
    <property type="evidence" value="ECO:0007669"/>
    <property type="project" value="UniProtKB-KW"/>
</dbReference>
<dbReference type="InterPro" id="IPR043502">
    <property type="entry name" value="DNA/RNA_pol_sf"/>
</dbReference>
<dbReference type="SUPFAM" id="SSF56672">
    <property type="entry name" value="DNA/RNA polymerases"/>
    <property type="match status" value="1"/>
</dbReference>
<gene>
    <name evidence="7" type="ORF">PACLA_8A022904</name>
</gene>
<accession>A0A7D9EAM7</accession>
<protein>
    <submittedName>
        <fullName evidence="7">Uncharacterized protein</fullName>
    </submittedName>
</protein>
<keyword evidence="5" id="KW-0378">Hydrolase</keyword>
<evidence type="ECO:0000256" key="3">
    <source>
        <dbReference type="ARBA" id="ARBA00022722"/>
    </source>
</evidence>
<keyword evidence="1" id="KW-0808">Transferase</keyword>